<accession>A0AAD6D7R4</accession>
<dbReference type="PANTHER" id="PTHR44873:SF1">
    <property type="entry name" value="DNAJ HOMOLOG SUBFAMILY C MEMBER 30, MITOCHONDRIAL"/>
    <property type="match status" value="1"/>
</dbReference>
<evidence type="ECO:0000313" key="5">
    <source>
        <dbReference type="Proteomes" id="UP001220324"/>
    </source>
</evidence>
<name>A0AAD6D7R4_9EURO</name>
<gene>
    <name evidence="4" type="ORF">N7494_000415</name>
</gene>
<comment type="caution">
    <text evidence="4">The sequence shown here is derived from an EMBL/GenBank/DDBJ whole genome shotgun (WGS) entry which is preliminary data.</text>
</comment>
<dbReference type="AlphaFoldDB" id="A0AAD6D7R4"/>
<evidence type="ECO:0000313" key="4">
    <source>
        <dbReference type="EMBL" id="KAJ5556500.1"/>
    </source>
</evidence>
<dbReference type="Proteomes" id="UP001220324">
    <property type="component" value="Unassembled WGS sequence"/>
</dbReference>
<dbReference type="SMART" id="SM00271">
    <property type="entry name" value="DnaJ"/>
    <property type="match status" value="1"/>
</dbReference>
<dbReference type="SUPFAM" id="SSF46565">
    <property type="entry name" value="Chaperone J-domain"/>
    <property type="match status" value="1"/>
</dbReference>
<proteinExistence type="predicted"/>
<evidence type="ECO:0000259" key="3">
    <source>
        <dbReference type="PROSITE" id="PS50076"/>
    </source>
</evidence>
<keyword evidence="2" id="KW-0812">Transmembrane</keyword>
<protein>
    <recommendedName>
        <fullName evidence="3">J domain-containing protein</fullName>
    </recommendedName>
</protein>
<feature type="region of interest" description="Disordered" evidence="1">
    <location>
        <begin position="138"/>
        <end position="227"/>
    </location>
</feature>
<feature type="compositionally biased region" description="Gly residues" evidence="1">
    <location>
        <begin position="191"/>
        <end position="206"/>
    </location>
</feature>
<organism evidence="4 5">
    <name type="scientific">Penicillium frequentans</name>
    <dbReference type="NCBI Taxonomy" id="3151616"/>
    <lineage>
        <taxon>Eukaryota</taxon>
        <taxon>Fungi</taxon>
        <taxon>Dikarya</taxon>
        <taxon>Ascomycota</taxon>
        <taxon>Pezizomycotina</taxon>
        <taxon>Eurotiomycetes</taxon>
        <taxon>Eurotiomycetidae</taxon>
        <taxon>Eurotiales</taxon>
        <taxon>Aspergillaceae</taxon>
        <taxon>Penicillium</taxon>
    </lineage>
</organism>
<evidence type="ECO:0000256" key="2">
    <source>
        <dbReference type="SAM" id="Phobius"/>
    </source>
</evidence>
<dbReference type="EMBL" id="JAQIZZ010000001">
    <property type="protein sequence ID" value="KAJ5556500.1"/>
    <property type="molecule type" value="Genomic_DNA"/>
</dbReference>
<reference evidence="4 5" key="1">
    <citation type="journal article" date="2023" name="IMA Fungus">
        <title>Comparative genomic study of the Penicillium genus elucidates a diverse pangenome and 15 lateral gene transfer events.</title>
        <authorList>
            <person name="Petersen C."/>
            <person name="Sorensen T."/>
            <person name="Nielsen M.R."/>
            <person name="Sondergaard T.E."/>
            <person name="Sorensen J.L."/>
            <person name="Fitzpatrick D.A."/>
            <person name="Frisvad J.C."/>
            <person name="Nielsen K.L."/>
        </authorList>
    </citation>
    <scope>NUCLEOTIDE SEQUENCE [LARGE SCALE GENOMIC DNA]</scope>
    <source>
        <strain evidence="4 5">IBT 35679</strain>
    </source>
</reference>
<dbReference type="InterPro" id="IPR053025">
    <property type="entry name" value="Mito_ATP_Synthase-Asso"/>
</dbReference>
<dbReference type="CDD" id="cd06257">
    <property type="entry name" value="DnaJ"/>
    <property type="match status" value="1"/>
</dbReference>
<dbReference type="Pfam" id="PF00226">
    <property type="entry name" value="DnaJ"/>
    <property type="match status" value="1"/>
</dbReference>
<dbReference type="PRINTS" id="PR00625">
    <property type="entry name" value="JDOMAIN"/>
</dbReference>
<feature type="transmembrane region" description="Helical" evidence="2">
    <location>
        <begin position="283"/>
        <end position="301"/>
    </location>
</feature>
<dbReference type="Gene3D" id="1.10.287.110">
    <property type="entry name" value="DnaJ domain"/>
    <property type="match status" value="1"/>
</dbReference>
<dbReference type="InterPro" id="IPR001623">
    <property type="entry name" value="DnaJ_domain"/>
</dbReference>
<evidence type="ECO:0000256" key="1">
    <source>
        <dbReference type="SAM" id="MobiDB-lite"/>
    </source>
</evidence>
<dbReference type="InterPro" id="IPR036869">
    <property type="entry name" value="J_dom_sf"/>
</dbReference>
<dbReference type="PANTHER" id="PTHR44873">
    <property type="entry name" value="DNAJ HOMOLOG SUBFAMILY C MEMBER 30, MITOCHONDRIAL"/>
    <property type="match status" value="1"/>
</dbReference>
<keyword evidence="5" id="KW-1185">Reference proteome</keyword>
<keyword evidence="2" id="KW-0472">Membrane</keyword>
<feature type="domain" description="J" evidence="3">
    <location>
        <begin position="69"/>
        <end position="134"/>
    </location>
</feature>
<dbReference type="PROSITE" id="PS50076">
    <property type="entry name" value="DNAJ_2"/>
    <property type="match status" value="1"/>
</dbReference>
<sequence>MPPPRPAIFLLSTPHNSSRASPHLRTRHSCFLFTHTTKRPQPQAPHKFTQRINIRTFTSTRQTYAQEQNHYETLGLPISASAAEIKKKFYALSLKHHPDRNRKDPEAGQRFARISAAYNILGHASKRAIYDRDHGIHAQHHHGHGVPHGSHSSHTAHPNKGGSYAGSRPASGLSKRRGTFHGPPPSFYEQGGYGATGRTGGEGGYKAGSTDEFGETRKKEDDPEDPMGFIYRNPLGHFNARAHFKTQSAEDKRRIERRRKARHDAFKQNGAVMASGNFQASEFFIVCGIFGFLIAVGGFFTNPLPPTSAPSDGVRRKEGRNS</sequence>
<keyword evidence="2" id="KW-1133">Transmembrane helix</keyword>